<name>A0ACB7ENC5_NIBAL</name>
<protein>
    <submittedName>
        <fullName evidence="1">Zinc finger RNA-binding protein</fullName>
    </submittedName>
</protein>
<sequence>FSTQPPPAYSHPSTASYSVQQAPAVAHAVTASYSPAPVQAARPVVSAPYPAYQSHQAPPDYAYRQPEPPAPPQPTTTPQTYQQDNYSYRPAAVTTYDNKQYYQTSIAPAQRTPTENYYQTVGVKSAYSPAPSTVYSQPPPPQRQVTALKPLAPSSSVSTSYNIYPVSTSVQQPPTPISSYTLGSSFGSTVSATTYSGISYSSYDSTGYTSTSAPSYYQPAQQTLTQPQPPPQQPQQPQQPQPPIQPPPKQLTSSSWSNSGSNMVTAPAVNTYKKPTFHQAKLLKPKLPPKQPQLHYCDICKISCAGPQTYREHLEGQKHKKKEAALKSGGQSGASNGPRGIQTQLRCELCDVSCTGVDAYAAHIRGAKHQKVVKLHTKLGKPIPSTEPVLVNSAPVITTSTAGKPAVSMSTPSSLPSTSTPTVTAKQVAVNTTAKTMAPVKKAAPSKITVISNKPASAPTAAVTAATVVVAAKVEEPMQQSAQKMEPLSDDEDGDRAGGQGDIQPVGHDYVEEVRNDDGKVIRFHCKLCECSFNDPNAKDMHLKGRRHRLQYKKKVNPELPVEIKPSNRARKLQESKLKKQKQKAVLKRQRDDEQRWHMEMRRYEEDMYWRRMEEEQMYWGEQRRRMAPPPLMSRPGMPVPPLLTCVRRPDSPDDRHIMAKHSTIYPVEEELQAVQKIVSHSERALKLVSDSLLDKEAPAVTTAATEGGDEKGTENSARLLKGVMRVGILAKGLLLRGDRNVELILLTAKKPTISLLKSIAKQLPMELETFSEDQYEVQAHPEEANIVIFSSKEPKMQARANGLQSCVIVIRVLRDLCQRVPTWGKMPGWAMELLVEKVISSAAGPLSPGEAMRRVLECISTGILLPDGPGLMDPCEKEPTDALESMMLQAREDITASAQHALRLLAFRQIHKVLGMDSLPASKASARNRKRRRDGSDAGEGEGEGKKDKKDEAEIA</sequence>
<feature type="non-terminal residue" evidence="1">
    <location>
        <position position="1"/>
    </location>
</feature>
<comment type="caution">
    <text evidence="1">The sequence shown here is derived from an EMBL/GenBank/DDBJ whole genome shotgun (WGS) entry which is preliminary data.</text>
</comment>
<reference evidence="1" key="1">
    <citation type="submission" date="2020-04" db="EMBL/GenBank/DDBJ databases">
        <title>A chromosome-scale assembly and high-density genetic map of the yellow drum (Nibea albiflora) genome.</title>
        <authorList>
            <person name="Xu D."/>
            <person name="Zhang W."/>
            <person name="Chen R."/>
            <person name="Tan P."/>
            <person name="Wang L."/>
            <person name="Song H."/>
            <person name="Tian L."/>
            <person name="Zhu Q."/>
            <person name="Wang B."/>
        </authorList>
    </citation>
    <scope>NUCLEOTIDE SEQUENCE</scope>
    <source>
        <strain evidence="1">ZJHYS-2018</strain>
    </source>
</reference>
<evidence type="ECO:0000313" key="2">
    <source>
        <dbReference type="Proteomes" id="UP000805704"/>
    </source>
</evidence>
<organism evidence="1 2">
    <name type="scientific">Nibea albiflora</name>
    <name type="common">Yellow drum</name>
    <name type="synonym">Corvina albiflora</name>
    <dbReference type="NCBI Taxonomy" id="240163"/>
    <lineage>
        <taxon>Eukaryota</taxon>
        <taxon>Metazoa</taxon>
        <taxon>Chordata</taxon>
        <taxon>Craniata</taxon>
        <taxon>Vertebrata</taxon>
        <taxon>Euteleostomi</taxon>
        <taxon>Actinopterygii</taxon>
        <taxon>Neopterygii</taxon>
        <taxon>Teleostei</taxon>
        <taxon>Neoteleostei</taxon>
        <taxon>Acanthomorphata</taxon>
        <taxon>Eupercaria</taxon>
        <taxon>Sciaenidae</taxon>
        <taxon>Nibea</taxon>
    </lineage>
</organism>
<proteinExistence type="predicted"/>
<dbReference type="Proteomes" id="UP000805704">
    <property type="component" value="Chromosome 4"/>
</dbReference>
<gene>
    <name evidence="1" type="primary">ZFR</name>
    <name evidence="1" type="ORF">GBF38_018908</name>
</gene>
<accession>A0ACB7ENC5</accession>
<keyword evidence="2" id="KW-1185">Reference proteome</keyword>
<evidence type="ECO:0000313" key="1">
    <source>
        <dbReference type="EMBL" id="KAG8003683.1"/>
    </source>
</evidence>
<dbReference type="EMBL" id="CM024792">
    <property type="protein sequence ID" value="KAG8003683.1"/>
    <property type="molecule type" value="Genomic_DNA"/>
</dbReference>